<name>A0A927CS05_9BACI</name>
<sequence>MSLKKRISTGFVLVSSVIGFMLAVQFKTVQEPKERDTRDMWELKAALLEEQKQQETLLEEINVLEDQLARYQSERSSSKESALKSTLEELKAEAGLTDVSGNGLILTITPLPAELIMGQSVKQISPELLQRLINELNKYEAKHVSVNEERIVNTTVIRDVNGITKIDGVSLNRYPIEIKVIASNADKLRDRLKASQILDELFMENLSLDISEPDSSITIPAYRNAIKVDHMSPVIQSKEEDS</sequence>
<keyword evidence="4" id="KW-1185">Reference proteome</keyword>
<dbReference type="InterPro" id="IPR010273">
    <property type="entry name" value="DUF881"/>
</dbReference>
<gene>
    <name evidence="3" type="ORF">IEO70_00310</name>
</gene>
<proteinExistence type="inferred from homology"/>
<keyword evidence="2" id="KW-0175">Coiled coil</keyword>
<dbReference type="Gene3D" id="3.30.70.1880">
    <property type="entry name" value="Protein of unknown function DUF881"/>
    <property type="match status" value="1"/>
</dbReference>
<dbReference type="EMBL" id="JACXSI010000001">
    <property type="protein sequence ID" value="MBD3106818.1"/>
    <property type="molecule type" value="Genomic_DNA"/>
</dbReference>
<evidence type="ECO:0000256" key="1">
    <source>
        <dbReference type="ARBA" id="ARBA00009108"/>
    </source>
</evidence>
<accession>A0A927CS05</accession>
<dbReference type="PANTHER" id="PTHR37313">
    <property type="entry name" value="UPF0749 PROTEIN RV1825"/>
    <property type="match status" value="1"/>
</dbReference>
<dbReference type="PANTHER" id="PTHR37313:SF2">
    <property type="entry name" value="UPF0749 PROTEIN YLXX"/>
    <property type="match status" value="1"/>
</dbReference>
<organism evidence="3 4">
    <name type="scientific">Peribacillus faecalis</name>
    <dbReference type="NCBI Taxonomy" id="2772559"/>
    <lineage>
        <taxon>Bacteria</taxon>
        <taxon>Bacillati</taxon>
        <taxon>Bacillota</taxon>
        <taxon>Bacilli</taxon>
        <taxon>Bacillales</taxon>
        <taxon>Bacillaceae</taxon>
        <taxon>Peribacillus</taxon>
    </lineage>
</organism>
<evidence type="ECO:0000256" key="2">
    <source>
        <dbReference type="SAM" id="Coils"/>
    </source>
</evidence>
<dbReference type="Proteomes" id="UP000602076">
    <property type="component" value="Unassembled WGS sequence"/>
</dbReference>
<feature type="coiled-coil region" evidence="2">
    <location>
        <begin position="47"/>
        <end position="81"/>
    </location>
</feature>
<comment type="similarity">
    <text evidence="1">Belongs to the UPF0749 family.</text>
</comment>
<dbReference type="RefSeq" id="WP_190996364.1">
    <property type="nucleotide sequence ID" value="NZ_JACXSI010000001.1"/>
</dbReference>
<evidence type="ECO:0000313" key="4">
    <source>
        <dbReference type="Proteomes" id="UP000602076"/>
    </source>
</evidence>
<protein>
    <submittedName>
        <fullName evidence="3">DUF881 domain-containing protein</fullName>
    </submittedName>
</protein>
<reference evidence="3" key="1">
    <citation type="submission" date="2020-09" db="EMBL/GenBank/DDBJ databases">
        <title>Bacillus faecalis sp. nov., a moderately halophilic bacterium isolated from cow faeces.</title>
        <authorList>
            <person name="Jiang L."/>
            <person name="Lee J."/>
        </authorList>
    </citation>
    <scope>NUCLEOTIDE SEQUENCE</scope>
    <source>
        <strain evidence="3">AGMB 02131</strain>
    </source>
</reference>
<comment type="caution">
    <text evidence="3">The sequence shown here is derived from an EMBL/GenBank/DDBJ whole genome shotgun (WGS) entry which is preliminary data.</text>
</comment>
<evidence type="ECO:0000313" key="3">
    <source>
        <dbReference type="EMBL" id="MBD3106818.1"/>
    </source>
</evidence>
<dbReference type="AlphaFoldDB" id="A0A927CS05"/>
<dbReference type="Pfam" id="PF05949">
    <property type="entry name" value="DUF881"/>
    <property type="match status" value="1"/>
</dbReference>